<evidence type="ECO:0000313" key="1">
    <source>
        <dbReference type="EMBL" id="KAJ1367008.1"/>
    </source>
</evidence>
<reference evidence="1" key="1">
    <citation type="submission" date="2021-06" db="EMBL/GenBank/DDBJ databases">
        <title>Parelaphostrongylus tenuis whole genome reference sequence.</title>
        <authorList>
            <person name="Garwood T.J."/>
            <person name="Larsen P.A."/>
            <person name="Fountain-Jones N.M."/>
            <person name="Garbe J.R."/>
            <person name="Macchietto M.G."/>
            <person name="Kania S.A."/>
            <person name="Gerhold R.W."/>
            <person name="Richards J.E."/>
            <person name="Wolf T.M."/>
        </authorList>
    </citation>
    <scope>NUCLEOTIDE SEQUENCE</scope>
    <source>
        <strain evidence="1">MNPRO001-30</strain>
        <tissue evidence="1">Meninges</tissue>
    </source>
</reference>
<evidence type="ECO:0000313" key="2">
    <source>
        <dbReference type="Proteomes" id="UP001196413"/>
    </source>
</evidence>
<proteinExistence type="predicted"/>
<protein>
    <submittedName>
        <fullName evidence="1">Uncharacterized protein</fullName>
    </submittedName>
</protein>
<organism evidence="1 2">
    <name type="scientific">Parelaphostrongylus tenuis</name>
    <name type="common">Meningeal worm</name>
    <dbReference type="NCBI Taxonomy" id="148309"/>
    <lineage>
        <taxon>Eukaryota</taxon>
        <taxon>Metazoa</taxon>
        <taxon>Ecdysozoa</taxon>
        <taxon>Nematoda</taxon>
        <taxon>Chromadorea</taxon>
        <taxon>Rhabditida</taxon>
        <taxon>Rhabditina</taxon>
        <taxon>Rhabditomorpha</taxon>
        <taxon>Strongyloidea</taxon>
        <taxon>Metastrongylidae</taxon>
        <taxon>Parelaphostrongylus</taxon>
    </lineage>
</organism>
<dbReference type="Proteomes" id="UP001196413">
    <property type="component" value="Unassembled WGS sequence"/>
</dbReference>
<name>A0AAD5R085_PARTN</name>
<keyword evidence="2" id="KW-1185">Reference proteome</keyword>
<sequence length="50" mass="5551">MVHLKINQDFVDEEILCNPVYTVRVNYAFLQFACGHTAGNGPVNVLVDSV</sequence>
<gene>
    <name evidence="1" type="ORF">KIN20_027836</name>
</gene>
<dbReference type="EMBL" id="JAHQIW010005746">
    <property type="protein sequence ID" value="KAJ1367008.1"/>
    <property type="molecule type" value="Genomic_DNA"/>
</dbReference>
<accession>A0AAD5R085</accession>
<dbReference type="AlphaFoldDB" id="A0AAD5R085"/>
<comment type="caution">
    <text evidence="1">The sequence shown here is derived from an EMBL/GenBank/DDBJ whole genome shotgun (WGS) entry which is preliminary data.</text>
</comment>